<comment type="caution">
    <text evidence="6">The sequence shown here is derived from an EMBL/GenBank/DDBJ whole genome shotgun (WGS) entry which is preliminary data.</text>
</comment>
<dbReference type="InterPro" id="IPR043128">
    <property type="entry name" value="Rev_trsase/Diguanyl_cyclase"/>
</dbReference>
<dbReference type="PANTHER" id="PTHR37984">
    <property type="entry name" value="PROTEIN CBG26694"/>
    <property type="match status" value="1"/>
</dbReference>
<dbReference type="SUPFAM" id="SSF50630">
    <property type="entry name" value="Acid proteases"/>
    <property type="match status" value="1"/>
</dbReference>
<dbReference type="Proteomes" id="UP000735302">
    <property type="component" value="Unassembled WGS sequence"/>
</dbReference>
<keyword evidence="4" id="KW-0378">Hydrolase</keyword>
<dbReference type="InterPro" id="IPR000477">
    <property type="entry name" value="RT_dom"/>
</dbReference>
<dbReference type="Gene3D" id="3.10.10.10">
    <property type="entry name" value="HIV Type 1 Reverse Transcriptase, subunit A, domain 1"/>
    <property type="match status" value="1"/>
</dbReference>
<organism evidence="6 7">
    <name type="scientific">Plakobranchus ocellatus</name>
    <dbReference type="NCBI Taxonomy" id="259542"/>
    <lineage>
        <taxon>Eukaryota</taxon>
        <taxon>Metazoa</taxon>
        <taxon>Spiralia</taxon>
        <taxon>Lophotrochozoa</taxon>
        <taxon>Mollusca</taxon>
        <taxon>Gastropoda</taxon>
        <taxon>Heterobranchia</taxon>
        <taxon>Euthyneura</taxon>
        <taxon>Panpulmonata</taxon>
        <taxon>Sacoglossa</taxon>
        <taxon>Placobranchoidea</taxon>
        <taxon>Plakobranchidae</taxon>
        <taxon>Plakobranchus</taxon>
    </lineage>
</organism>
<keyword evidence="7" id="KW-1185">Reference proteome</keyword>
<dbReference type="Pfam" id="PF00078">
    <property type="entry name" value="RVT_1"/>
    <property type="match status" value="1"/>
</dbReference>
<reference evidence="6 7" key="1">
    <citation type="journal article" date="2021" name="Elife">
        <title>Chloroplast acquisition without the gene transfer in kleptoplastic sea slugs, Plakobranchus ocellatus.</title>
        <authorList>
            <person name="Maeda T."/>
            <person name="Takahashi S."/>
            <person name="Yoshida T."/>
            <person name="Shimamura S."/>
            <person name="Takaki Y."/>
            <person name="Nagai Y."/>
            <person name="Toyoda A."/>
            <person name="Suzuki Y."/>
            <person name="Arimoto A."/>
            <person name="Ishii H."/>
            <person name="Satoh N."/>
            <person name="Nishiyama T."/>
            <person name="Hasebe M."/>
            <person name="Maruyama T."/>
            <person name="Minagawa J."/>
            <person name="Obokata J."/>
            <person name="Shigenobu S."/>
        </authorList>
    </citation>
    <scope>NUCLEOTIDE SEQUENCE [LARGE SCALE GENOMIC DNA]</scope>
</reference>
<keyword evidence="1" id="KW-0808">Transferase</keyword>
<gene>
    <name evidence="6" type="ORF">PoB_003994000</name>
</gene>
<name>A0AAV4AYI5_9GAST</name>
<dbReference type="InterPro" id="IPR043502">
    <property type="entry name" value="DNA/RNA_pol_sf"/>
</dbReference>
<evidence type="ECO:0000256" key="3">
    <source>
        <dbReference type="ARBA" id="ARBA00022722"/>
    </source>
</evidence>
<accession>A0AAV4AYI5</accession>
<dbReference type="Gene3D" id="2.40.70.10">
    <property type="entry name" value="Acid Proteases"/>
    <property type="match status" value="1"/>
</dbReference>
<dbReference type="EMBL" id="BLXT01004491">
    <property type="protein sequence ID" value="GFO13435.1"/>
    <property type="molecule type" value="Genomic_DNA"/>
</dbReference>
<dbReference type="PANTHER" id="PTHR37984:SF5">
    <property type="entry name" value="PROTEIN NYNRIN-LIKE"/>
    <property type="match status" value="1"/>
</dbReference>
<dbReference type="SUPFAM" id="SSF56672">
    <property type="entry name" value="DNA/RNA polymerases"/>
    <property type="match status" value="1"/>
</dbReference>
<evidence type="ECO:0000313" key="7">
    <source>
        <dbReference type="Proteomes" id="UP000735302"/>
    </source>
</evidence>
<dbReference type="AlphaFoldDB" id="A0AAV4AYI5"/>
<keyword evidence="3" id="KW-0540">Nuclease</keyword>
<evidence type="ECO:0000256" key="1">
    <source>
        <dbReference type="ARBA" id="ARBA00022679"/>
    </source>
</evidence>
<dbReference type="Gene3D" id="3.30.70.270">
    <property type="match status" value="1"/>
</dbReference>
<evidence type="ECO:0000313" key="6">
    <source>
        <dbReference type="EMBL" id="GFO13435.1"/>
    </source>
</evidence>
<protein>
    <submittedName>
        <fullName evidence="6">Polyprotein</fullName>
    </submittedName>
</protein>
<dbReference type="InterPro" id="IPR021109">
    <property type="entry name" value="Peptidase_aspartic_dom_sf"/>
</dbReference>
<dbReference type="GO" id="GO:0016779">
    <property type="term" value="F:nucleotidyltransferase activity"/>
    <property type="evidence" value="ECO:0007669"/>
    <property type="project" value="UniProtKB-KW"/>
</dbReference>
<dbReference type="GO" id="GO:0004519">
    <property type="term" value="F:endonuclease activity"/>
    <property type="evidence" value="ECO:0007669"/>
    <property type="project" value="UniProtKB-KW"/>
</dbReference>
<evidence type="ECO:0000256" key="2">
    <source>
        <dbReference type="ARBA" id="ARBA00022695"/>
    </source>
</evidence>
<dbReference type="InterPro" id="IPR050951">
    <property type="entry name" value="Retrovirus_Pol_polyprotein"/>
</dbReference>
<feature type="domain" description="Reverse transcriptase" evidence="5">
    <location>
        <begin position="260"/>
        <end position="401"/>
    </location>
</feature>
<dbReference type="FunFam" id="3.10.10.10:FF:000003">
    <property type="entry name" value="Retrovirus-related Pol polyprotein from transposon 297-like Protein"/>
    <property type="match status" value="1"/>
</dbReference>
<evidence type="ECO:0000256" key="4">
    <source>
        <dbReference type="ARBA" id="ARBA00022759"/>
    </source>
</evidence>
<keyword evidence="4" id="KW-0255">Endonuclease</keyword>
<sequence length="404" mass="45727">MCVVQKATSSKIVPCFWKKKCSACGKPNHFKDVCRSCRVYDLANEVSDSDDYEEGEKGLFVGTIGRKTYEDRDELFVHVDVLGTSIKFKVDTGAQANVLPQKVYQRLKDVAMTKTTQKLTSYTGNRLRVLGKCIIEVKGVPLDFFVTDTNQDAILGLKASQNLQLIKILTVGLRTKDKEKSKDNNIVNEHKDVFQGLGRIGKPVHIELDPNAVPVVHSPRRIPLTLKDKVKEELDRMEDIGVIMKQDSPTPRVNSMVVVEKPNGALRTCMDPRDLNKAIQREHFSIPSSDEITAKMSGAKFFSKFDAGSGFWQIPLDHVSSRLCTFQTPFGRYSFPRCPFGISSAPEVFNKRMKEIYHDEEGVASFFDDVITWGRTLEELKEGERACLEKARHANLKFRRERTD</sequence>
<keyword evidence="2" id="KW-0548">Nucleotidyltransferase</keyword>
<proteinExistence type="predicted"/>
<dbReference type="CDD" id="cd05481">
    <property type="entry name" value="retropepsin_like_LTR_1"/>
    <property type="match status" value="1"/>
</dbReference>
<dbReference type="CDD" id="cd01647">
    <property type="entry name" value="RT_LTR"/>
    <property type="match status" value="1"/>
</dbReference>
<evidence type="ECO:0000259" key="5">
    <source>
        <dbReference type="Pfam" id="PF00078"/>
    </source>
</evidence>